<proteinExistence type="predicted"/>
<dbReference type="GO" id="GO:0003735">
    <property type="term" value="F:structural constituent of ribosome"/>
    <property type="evidence" value="ECO:0007669"/>
    <property type="project" value="InterPro"/>
</dbReference>
<protein>
    <submittedName>
        <fullName evidence="2">Ribosomal protein L6</fullName>
    </submittedName>
</protein>
<feature type="transmembrane region" description="Helical" evidence="1">
    <location>
        <begin position="21"/>
        <end position="44"/>
    </location>
</feature>
<gene>
    <name evidence="2" type="primary">rpl6</name>
    <name evidence="2" type="ORF">AB846_16</name>
</gene>
<dbReference type="EMBL" id="KT185627">
    <property type="protein sequence ID" value="AKT93945.1"/>
    <property type="molecule type" value="Genomic_DNA"/>
</dbReference>
<dbReference type="GO" id="GO:0019843">
    <property type="term" value="F:rRNA binding"/>
    <property type="evidence" value="ECO:0007669"/>
    <property type="project" value="InterPro"/>
</dbReference>
<keyword evidence="2" id="KW-0689">Ribosomal protein</keyword>
<evidence type="ECO:0000313" key="2">
    <source>
        <dbReference type="EMBL" id="AKT93945.1"/>
    </source>
</evidence>
<keyword evidence="2" id="KW-0687">Ribonucleoprotein</keyword>
<dbReference type="Gene3D" id="3.90.930.12">
    <property type="entry name" value="Ribosomal protein L6, alpha-beta domain"/>
    <property type="match status" value="1"/>
</dbReference>
<reference evidence="2" key="1">
    <citation type="journal article" date="2015" name="J. Eukaryot. Microbiol.">
        <title>Uncovering Cryptic Diversity in Two Amoebozoan Species Using Complete Mitochondrial Genome Sequences.</title>
        <authorList>
            <person name="Fucikova K."/>
            <person name="Lahr D.J."/>
        </authorList>
    </citation>
    <scope>NUCLEOTIDE SEQUENCE</scope>
    <source>
        <strain evidence="2">BCP-EM3VF21-2</strain>
    </source>
</reference>
<evidence type="ECO:0000256" key="1">
    <source>
        <dbReference type="SAM" id="Phobius"/>
    </source>
</evidence>
<organism evidence="2">
    <name type="scientific">Vermamoeba vermiformis</name>
    <name type="common">Amoeba</name>
    <name type="synonym">Hartmannella vermiformis</name>
    <dbReference type="NCBI Taxonomy" id="5778"/>
    <lineage>
        <taxon>Eukaryota</taxon>
        <taxon>Amoebozoa</taxon>
        <taxon>Tubulinea</taxon>
        <taxon>Echinamoebida</taxon>
        <taxon>Vermamoeba</taxon>
    </lineage>
</organism>
<feature type="transmembrane region" description="Helical" evidence="1">
    <location>
        <begin position="98"/>
        <end position="119"/>
    </location>
</feature>
<dbReference type="GO" id="GO:0005840">
    <property type="term" value="C:ribosome"/>
    <property type="evidence" value="ECO:0007669"/>
    <property type="project" value="UniProtKB-KW"/>
</dbReference>
<keyword evidence="2" id="KW-0496">Mitochondrion</keyword>
<sequence>MNFNKNRFSLNKGVDLYFSSVGVMYISGPLGVVSNKLFFSFNFANNSYKRSLNKSTVRHLFSSIKFGISSITLGYYIFIDLVGLGYKIKKITSLVYRFYLGQAHYIYIYVPSEVLFWAYQNKITLFSIYADKIFSLSTNIMLLRKLNAYKLRGLIRPGQIITLKEGKQR</sequence>
<keyword evidence="1" id="KW-1133">Transmembrane helix</keyword>
<keyword evidence="1" id="KW-0812">Transmembrane</keyword>
<dbReference type="SUPFAM" id="SSF56053">
    <property type="entry name" value="Ribosomal protein L6"/>
    <property type="match status" value="1"/>
</dbReference>
<dbReference type="InterPro" id="IPR036789">
    <property type="entry name" value="Ribosomal_uL6-like_a/b-dom_sf"/>
</dbReference>
<feature type="transmembrane region" description="Helical" evidence="1">
    <location>
        <begin position="64"/>
        <end position="86"/>
    </location>
</feature>
<keyword evidence="1" id="KW-0472">Membrane</keyword>
<accession>A0A0K1HPC0</accession>
<geneLocation type="mitochondrion" evidence="2"/>
<dbReference type="GO" id="GO:0006412">
    <property type="term" value="P:translation"/>
    <property type="evidence" value="ECO:0007669"/>
    <property type="project" value="InterPro"/>
</dbReference>
<dbReference type="AlphaFoldDB" id="A0A0K1HPC0"/>
<name>A0A0K1HPC0_VERVE</name>